<keyword evidence="1" id="KW-0732">Signal</keyword>
<dbReference type="Proteomes" id="UP001153712">
    <property type="component" value="Chromosome 4"/>
</dbReference>
<protein>
    <recommendedName>
        <fullName evidence="4">Short neuropeptide F</fullName>
    </recommendedName>
</protein>
<reference evidence="2" key="1">
    <citation type="submission" date="2022-01" db="EMBL/GenBank/DDBJ databases">
        <authorList>
            <person name="King R."/>
        </authorList>
    </citation>
    <scope>NUCLEOTIDE SEQUENCE</scope>
</reference>
<evidence type="ECO:0000313" key="2">
    <source>
        <dbReference type="EMBL" id="CAG9861101.1"/>
    </source>
</evidence>
<dbReference type="OrthoDB" id="6364308at2759"/>
<dbReference type="AlphaFoldDB" id="A0A9N9TMQ0"/>
<dbReference type="EMBL" id="OU900097">
    <property type="protein sequence ID" value="CAG9861101.1"/>
    <property type="molecule type" value="Genomic_DNA"/>
</dbReference>
<accession>A0A9N9TMQ0</accession>
<keyword evidence="3" id="KW-1185">Reference proteome</keyword>
<gene>
    <name evidence="2" type="ORF">PHYEVI_LOCUS7444</name>
</gene>
<evidence type="ECO:0000256" key="1">
    <source>
        <dbReference type="SAM" id="SignalP"/>
    </source>
</evidence>
<sequence length="136" mass="15700">MHNIPTLRLFSAVFAFLVILAVVSTAPYADYDNNIHDLVELLMQKENMEDPIGFHQVERRRGPQLRLRFGKRADEFDPFISKANGNERPPSLRLRFGKRADEGTNERPTSLRLRFGKRFEEVPMPISGYLPNEGEN</sequence>
<organism evidence="2 3">
    <name type="scientific">Phyllotreta striolata</name>
    <name type="common">Striped flea beetle</name>
    <name type="synonym">Crioceris striolata</name>
    <dbReference type="NCBI Taxonomy" id="444603"/>
    <lineage>
        <taxon>Eukaryota</taxon>
        <taxon>Metazoa</taxon>
        <taxon>Ecdysozoa</taxon>
        <taxon>Arthropoda</taxon>
        <taxon>Hexapoda</taxon>
        <taxon>Insecta</taxon>
        <taxon>Pterygota</taxon>
        <taxon>Neoptera</taxon>
        <taxon>Endopterygota</taxon>
        <taxon>Coleoptera</taxon>
        <taxon>Polyphaga</taxon>
        <taxon>Cucujiformia</taxon>
        <taxon>Chrysomeloidea</taxon>
        <taxon>Chrysomelidae</taxon>
        <taxon>Galerucinae</taxon>
        <taxon>Alticini</taxon>
        <taxon>Phyllotreta</taxon>
    </lineage>
</organism>
<feature type="signal peptide" evidence="1">
    <location>
        <begin position="1"/>
        <end position="25"/>
    </location>
</feature>
<proteinExistence type="predicted"/>
<evidence type="ECO:0008006" key="4">
    <source>
        <dbReference type="Google" id="ProtNLM"/>
    </source>
</evidence>
<evidence type="ECO:0000313" key="3">
    <source>
        <dbReference type="Proteomes" id="UP001153712"/>
    </source>
</evidence>
<feature type="chain" id="PRO_5040119193" description="Short neuropeptide F" evidence="1">
    <location>
        <begin position="26"/>
        <end position="136"/>
    </location>
</feature>
<name>A0A9N9TMQ0_PHYSR</name>